<evidence type="ECO:0000256" key="4">
    <source>
        <dbReference type="ARBA" id="ARBA00022741"/>
    </source>
</evidence>
<dbReference type="HAMAP" id="MF_03051">
    <property type="entry name" value="MOCS2A"/>
    <property type="match status" value="1"/>
</dbReference>
<dbReference type="PANTHER" id="PTHR33359">
    <property type="entry name" value="MOLYBDOPTERIN SYNTHASE SULFUR CARRIER SUBUNIT"/>
    <property type="match status" value="1"/>
</dbReference>
<dbReference type="GeneID" id="109469535"/>
<dbReference type="Gene3D" id="3.10.20.30">
    <property type="match status" value="1"/>
</dbReference>
<keyword evidence="2 6" id="KW-0963">Cytoplasm</keyword>
<feature type="modified residue" description="Glycyl adenylate; alternate" evidence="6">
    <location>
        <position position="93"/>
    </location>
</feature>
<name>A0A6P4Z232_BRABE</name>
<dbReference type="InterPro" id="IPR028887">
    <property type="entry name" value="MOCS2A_euk"/>
</dbReference>
<dbReference type="FunFam" id="3.10.20.30:FF:000010">
    <property type="entry name" value="Molybdopterin synthase sulfur carrier subunit"/>
    <property type="match status" value="1"/>
</dbReference>
<sequence length="93" mass="9635">MSKVMAAAEVQVNLLFFAKSRELVGSKEATLAVPGQTTSAQLLAAIVSRYPSLAVISNNLVLAVNQEYVAPGNDLLTLQPGDEVAVIPPISGG</sequence>
<comment type="PTM">
    <text evidence="6">C-terminal thiocarboxylation occurs in 2 steps, it is first acyl-adenylated (-COAMP) via the hesA/moeB/thiF part of MOCS3, then thiocarboxylated (-COSH) via the rhodanese domain of MOCS3.</text>
</comment>
<dbReference type="AlphaFoldDB" id="A0A6P4Z232"/>
<keyword evidence="4 6" id="KW-0547">Nucleotide-binding</keyword>
<dbReference type="KEGG" id="bbel:109469535"/>
<dbReference type="GO" id="GO:0030366">
    <property type="term" value="F:molybdopterin synthase activity"/>
    <property type="evidence" value="ECO:0007669"/>
    <property type="project" value="UniProtKB-UniRule"/>
</dbReference>
<evidence type="ECO:0000256" key="1">
    <source>
        <dbReference type="ARBA" id="ARBA00005046"/>
    </source>
</evidence>
<evidence type="ECO:0000256" key="6">
    <source>
        <dbReference type="HAMAP-Rule" id="MF_03051"/>
    </source>
</evidence>
<dbReference type="SUPFAM" id="SSF54285">
    <property type="entry name" value="MoaD/ThiS"/>
    <property type="match status" value="1"/>
</dbReference>
<comment type="similarity">
    <text evidence="6">Belongs to the MoaD family. MOCS2A subfamily.</text>
</comment>
<dbReference type="InterPro" id="IPR044672">
    <property type="entry name" value="MOCS2A"/>
</dbReference>
<organism evidence="7 8">
    <name type="scientific">Branchiostoma belcheri</name>
    <name type="common">Amphioxus</name>
    <dbReference type="NCBI Taxonomy" id="7741"/>
    <lineage>
        <taxon>Eukaryota</taxon>
        <taxon>Metazoa</taxon>
        <taxon>Chordata</taxon>
        <taxon>Cephalochordata</taxon>
        <taxon>Leptocardii</taxon>
        <taxon>Amphioxiformes</taxon>
        <taxon>Branchiostomatidae</taxon>
        <taxon>Branchiostoma</taxon>
    </lineage>
</organism>
<dbReference type="GO" id="GO:1990133">
    <property type="term" value="C:molybdopterin adenylyltransferase complex"/>
    <property type="evidence" value="ECO:0007669"/>
    <property type="project" value="TreeGrafter"/>
</dbReference>
<evidence type="ECO:0000256" key="3">
    <source>
        <dbReference type="ARBA" id="ARBA00022553"/>
    </source>
</evidence>
<protein>
    <recommendedName>
        <fullName evidence="6">Molybdopterin synthase sulfur carrier subunit</fullName>
    </recommendedName>
    <alternativeName>
        <fullName evidence="6">Molybdenum cofactor synthesis protein 2 small subunit</fullName>
    </alternativeName>
    <alternativeName>
        <fullName evidence="6">Molybdenum cofactor synthesis protein 2A</fullName>
        <shortName evidence="6">MOCS2A</shortName>
    </alternativeName>
    <alternativeName>
        <fullName evidence="6">Sulfur carrier protein MOCS2A</fullName>
    </alternativeName>
</protein>
<dbReference type="Pfam" id="PF02597">
    <property type="entry name" value="ThiS"/>
    <property type="match status" value="1"/>
</dbReference>
<proteinExistence type="inferred from homology"/>
<dbReference type="RefSeq" id="XP_019623626.1">
    <property type="nucleotide sequence ID" value="XM_019768067.1"/>
</dbReference>
<dbReference type="GO" id="GO:1990140">
    <property type="term" value="C:molybdopterin synthase complex"/>
    <property type="evidence" value="ECO:0007669"/>
    <property type="project" value="UniProtKB-UniRule"/>
</dbReference>
<evidence type="ECO:0000313" key="8">
    <source>
        <dbReference type="RefSeq" id="XP_019623626.1"/>
    </source>
</evidence>
<evidence type="ECO:0000313" key="7">
    <source>
        <dbReference type="Proteomes" id="UP000515135"/>
    </source>
</evidence>
<comment type="subunit">
    <text evidence="6">Heterotetramer; composed of 2 small (MOCS2A) and 2 large (MOCS2B) subunits.</text>
</comment>
<dbReference type="InterPro" id="IPR012675">
    <property type="entry name" value="Beta-grasp_dom_sf"/>
</dbReference>
<dbReference type="PANTHER" id="PTHR33359:SF1">
    <property type="entry name" value="MOLYBDOPTERIN SYNTHASE SULFUR CARRIER SUBUNIT"/>
    <property type="match status" value="1"/>
</dbReference>
<dbReference type="OrthoDB" id="5531344at2759"/>
<dbReference type="UniPathway" id="UPA00344"/>
<keyword evidence="7" id="KW-1185">Reference proteome</keyword>
<comment type="function">
    <text evidence="6">Acts as a sulfur carrier required for molybdopterin biosynthesis. Component of the molybdopterin synthase complex that catalyzes the conversion of precursor Z into molybdopterin by mediating the incorporation of 2 sulfur atoms into precursor Z to generate a dithiolene group. In the complex, serves as sulfur donor by being thiocarboxylated (-COSH) at its C-terminus by MOCS3. After interaction with MOCS2B, the sulfur is then transferred to precursor Z to form molybdopterin.</text>
</comment>
<gene>
    <name evidence="8" type="primary">LOC109469535</name>
</gene>
<dbReference type="GO" id="GO:0006777">
    <property type="term" value="P:Mo-molybdopterin cofactor biosynthetic process"/>
    <property type="evidence" value="ECO:0007669"/>
    <property type="project" value="UniProtKB-UniRule"/>
</dbReference>
<evidence type="ECO:0000256" key="5">
    <source>
        <dbReference type="ARBA" id="ARBA00023150"/>
    </source>
</evidence>
<keyword evidence="5 6" id="KW-0501">Molybdenum cofactor biosynthesis</keyword>
<dbReference type="Proteomes" id="UP000515135">
    <property type="component" value="Unplaced"/>
</dbReference>
<dbReference type="GO" id="GO:0000166">
    <property type="term" value="F:nucleotide binding"/>
    <property type="evidence" value="ECO:0007669"/>
    <property type="project" value="UniProtKB-KW"/>
</dbReference>
<dbReference type="InterPro" id="IPR003749">
    <property type="entry name" value="ThiS/MoaD-like"/>
</dbReference>
<reference evidence="8" key="1">
    <citation type="submission" date="2025-08" db="UniProtKB">
        <authorList>
            <consortium name="RefSeq"/>
        </authorList>
    </citation>
    <scope>IDENTIFICATION</scope>
    <source>
        <tissue evidence="8">Gonad</tissue>
    </source>
</reference>
<dbReference type="InterPro" id="IPR016155">
    <property type="entry name" value="Mopterin_synth/thiamin_S_b"/>
</dbReference>
<accession>A0A6P4Z232</accession>
<evidence type="ECO:0000256" key="2">
    <source>
        <dbReference type="ARBA" id="ARBA00022490"/>
    </source>
</evidence>
<dbReference type="NCBIfam" id="TIGR01682">
    <property type="entry name" value="moaD"/>
    <property type="match status" value="1"/>
</dbReference>
<feature type="modified residue" description="1-thioglycine; alternate" evidence="6">
    <location>
        <position position="93"/>
    </location>
</feature>
<keyword evidence="3 6" id="KW-0597">Phosphoprotein</keyword>
<dbReference type="CDD" id="cd00754">
    <property type="entry name" value="Ubl_MoaD"/>
    <property type="match status" value="1"/>
</dbReference>
<comment type="pathway">
    <text evidence="1 6">Cofactor biosynthesis; molybdopterin biosynthesis.</text>
</comment>
<comment type="subcellular location">
    <subcellularLocation>
        <location evidence="6">Cytoplasm</location>
    </subcellularLocation>
</comment>